<dbReference type="Proteomes" id="UP001059596">
    <property type="component" value="Chromosome 3R"/>
</dbReference>
<comment type="subcellular location">
    <subcellularLocation>
        <location evidence="1">Membrane</location>
        <topology evidence="1">Multi-pass membrane protein</topology>
    </subcellularLocation>
</comment>
<keyword evidence="2 10" id="KW-0444">Lipid biosynthesis</keyword>
<keyword evidence="6 10" id="KW-1133">Transmembrane helix</keyword>
<dbReference type="GO" id="GO:0019367">
    <property type="term" value="P:fatty acid elongation, saturated fatty acid"/>
    <property type="evidence" value="ECO:0007669"/>
    <property type="project" value="TreeGrafter"/>
</dbReference>
<dbReference type="GO" id="GO:0030148">
    <property type="term" value="P:sphingolipid biosynthetic process"/>
    <property type="evidence" value="ECO:0007669"/>
    <property type="project" value="TreeGrafter"/>
</dbReference>
<dbReference type="EMBL" id="JAMKOV010000001">
    <property type="protein sequence ID" value="KAI8044734.1"/>
    <property type="molecule type" value="Genomic_DNA"/>
</dbReference>
<dbReference type="GO" id="GO:0005789">
    <property type="term" value="C:endoplasmic reticulum membrane"/>
    <property type="evidence" value="ECO:0007669"/>
    <property type="project" value="TreeGrafter"/>
</dbReference>
<evidence type="ECO:0000256" key="4">
    <source>
        <dbReference type="ARBA" id="ARBA00022692"/>
    </source>
</evidence>
<evidence type="ECO:0000313" key="12">
    <source>
        <dbReference type="Proteomes" id="UP001059596"/>
    </source>
</evidence>
<evidence type="ECO:0000256" key="7">
    <source>
        <dbReference type="ARBA" id="ARBA00023098"/>
    </source>
</evidence>
<dbReference type="GO" id="GO:0034626">
    <property type="term" value="P:fatty acid elongation, polyunsaturated fatty acid"/>
    <property type="evidence" value="ECO:0007669"/>
    <property type="project" value="TreeGrafter"/>
</dbReference>
<dbReference type="GO" id="GO:0009922">
    <property type="term" value="F:fatty acid elongase activity"/>
    <property type="evidence" value="ECO:0007669"/>
    <property type="project" value="UniProtKB-EC"/>
</dbReference>
<feature type="transmembrane region" description="Helical" evidence="10">
    <location>
        <begin position="212"/>
        <end position="232"/>
    </location>
</feature>
<accession>A0A9Q0BUX4</accession>
<sequence>MMDEPFVASGVVETSGCSTDYLTMFYDGWRDLMDNKSDPRTRDYPLMSSPFPTIAISLTYAYIVKIRSRCEEDATTDTEGLINDLFQVLGPKLMENRKPFELRKVLIVYNAAQVVFSAWLFYESCIGGWLNGYSLRCEPVNYSYSPKAIRTAEGCWWYYFSKFTEFFDTFFFVMRKRYDQVSTLHVIHHGIMPVSVWWGVKFTPGGHSTFFGFLNTFVHIFMYAYYMLAAMGPKVQRYLWWKKYLTVLQMIQFVLVMVHSFQLFFKNDCNYPIGFAYFIGAHAVMFYFLFSNFYKRAYVKRGGKDKPAVKANGHANGHAKALKDGDEAPASNGQANGFHNSFSKFTTNMCNPALNSATRQRVLVNAGNK</sequence>
<keyword evidence="4 10" id="KW-0812">Transmembrane</keyword>
<evidence type="ECO:0000256" key="1">
    <source>
        <dbReference type="ARBA" id="ARBA00004141"/>
    </source>
</evidence>
<evidence type="ECO:0000256" key="8">
    <source>
        <dbReference type="ARBA" id="ARBA00023136"/>
    </source>
</evidence>
<protein>
    <recommendedName>
        <fullName evidence="10">Elongation of very long chain fatty acids protein</fullName>
        <ecNumber evidence="10">2.3.1.199</ecNumber>
    </recommendedName>
    <alternativeName>
        <fullName evidence="10">Very-long-chain 3-oxoacyl-CoA synthase</fullName>
    </alternativeName>
</protein>
<evidence type="ECO:0000313" key="11">
    <source>
        <dbReference type="EMBL" id="KAI8044734.1"/>
    </source>
</evidence>
<keyword evidence="9 10" id="KW-0275">Fatty acid biosynthesis</keyword>
<dbReference type="EC" id="2.3.1.199" evidence="10"/>
<feature type="transmembrane region" description="Helical" evidence="10">
    <location>
        <begin position="271"/>
        <end position="290"/>
    </location>
</feature>
<dbReference type="GO" id="GO:0034625">
    <property type="term" value="P:fatty acid elongation, monounsaturated fatty acid"/>
    <property type="evidence" value="ECO:0007669"/>
    <property type="project" value="TreeGrafter"/>
</dbReference>
<keyword evidence="12" id="KW-1185">Reference proteome</keyword>
<feature type="transmembrane region" description="Helical" evidence="10">
    <location>
        <begin position="181"/>
        <end position="200"/>
    </location>
</feature>
<evidence type="ECO:0000256" key="10">
    <source>
        <dbReference type="RuleBase" id="RU361115"/>
    </source>
</evidence>
<dbReference type="AlphaFoldDB" id="A0A9Q0BUX4"/>
<keyword evidence="5 10" id="KW-0276">Fatty acid metabolism</keyword>
<evidence type="ECO:0000256" key="2">
    <source>
        <dbReference type="ARBA" id="ARBA00022516"/>
    </source>
</evidence>
<keyword evidence="8 10" id="KW-0472">Membrane</keyword>
<organism evidence="11 12">
    <name type="scientific">Drosophila gunungcola</name>
    <name type="common">fruit fly</name>
    <dbReference type="NCBI Taxonomy" id="103775"/>
    <lineage>
        <taxon>Eukaryota</taxon>
        <taxon>Metazoa</taxon>
        <taxon>Ecdysozoa</taxon>
        <taxon>Arthropoda</taxon>
        <taxon>Hexapoda</taxon>
        <taxon>Insecta</taxon>
        <taxon>Pterygota</taxon>
        <taxon>Neoptera</taxon>
        <taxon>Endopterygota</taxon>
        <taxon>Diptera</taxon>
        <taxon>Brachycera</taxon>
        <taxon>Muscomorpha</taxon>
        <taxon>Ephydroidea</taxon>
        <taxon>Drosophilidae</taxon>
        <taxon>Drosophila</taxon>
        <taxon>Sophophora</taxon>
    </lineage>
</organism>
<feature type="transmembrane region" description="Helical" evidence="10">
    <location>
        <begin position="44"/>
        <end position="63"/>
    </location>
</feature>
<proteinExistence type="inferred from homology"/>
<evidence type="ECO:0000256" key="3">
    <source>
        <dbReference type="ARBA" id="ARBA00022679"/>
    </source>
</evidence>
<gene>
    <name evidence="11" type="ORF">M5D96_000906</name>
</gene>
<evidence type="ECO:0000256" key="9">
    <source>
        <dbReference type="ARBA" id="ARBA00023160"/>
    </source>
</evidence>
<keyword evidence="7 10" id="KW-0443">Lipid metabolism</keyword>
<name>A0A9Q0BUX4_9MUSC</name>
<comment type="catalytic activity">
    <reaction evidence="10">
        <text>a very-long-chain acyl-CoA + malonyl-CoA + H(+) = a very-long-chain 3-oxoacyl-CoA + CO2 + CoA</text>
        <dbReference type="Rhea" id="RHEA:32727"/>
        <dbReference type="ChEBI" id="CHEBI:15378"/>
        <dbReference type="ChEBI" id="CHEBI:16526"/>
        <dbReference type="ChEBI" id="CHEBI:57287"/>
        <dbReference type="ChEBI" id="CHEBI:57384"/>
        <dbReference type="ChEBI" id="CHEBI:90725"/>
        <dbReference type="ChEBI" id="CHEBI:90736"/>
        <dbReference type="EC" id="2.3.1.199"/>
    </reaction>
</comment>
<dbReference type="GO" id="GO:0042761">
    <property type="term" value="P:very long-chain fatty acid biosynthetic process"/>
    <property type="evidence" value="ECO:0007669"/>
    <property type="project" value="TreeGrafter"/>
</dbReference>
<keyword evidence="3 10" id="KW-0808">Transferase</keyword>
<dbReference type="PANTHER" id="PTHR11157">
    <property type="entry name" value="FATTY ACID ACYL TRANSFERASE-RELATED"/>
    <property type="match status" value="1"/>
</dbReference>
<dbReference type="Pfam" id="PF01151">
    <property type="entry name" value="ELO"/>
    <property type="match status" value="1"/>
</dbReference>
<comment type="caution">
    <text evidence="11">The sequence shown here is derived from an EMBL/GenBank/DDBJ whole genome shotgun (WGS) entry which is preliminary data.</text>
</comment>
<evidence type="ECO:0000256" key="5">
    <source>
        <dbReference type="ARBA" id="ARBA00022832"/>
    </source>
</evidence>
<comment type="similarity">
    <text evidence="10">Belongs to the ELO family.</text>
</comment>
<feature type="transmembrane region" description="Helical" evidence="10">
    <location>
        <begin position="244"/>
        <end position="265"/>
    </location>
</feature>
<dbReference type="InterPro" id="IPR002076">
    <property type="entry name" value="ELO_fam"/>
</dbReference>
<dbReference type="PANTHER" id="PTHR11157:SF69">
    <property type="entry name" value="ELONGATION OF VERY LONG CHAIN FATTY ACIDS PROTEIN 7"/>
    <property type="match status" value="1"/>
</dbReference>
<reference evidence="11" key="1">
    <citation type="journal article" date="2023" name="Genome Biol. Evol.">
        <title>Long-read-based Genome Assembly of Drosophila gunungcola Reveals Fewer Chemosensory Genes in Flower-breeding Species.</title>
        <authorList>
            <person name="Negi A."/>
            <person name="Liao B.Y."/>
            <person name="Yeh S.D."/>
        </authorList>
    </citation>
    <scope>NUCLEOTIDE SEQUENCE</scope>
    <source>
        <strain evidence="11">Sukarami</strain>
    </source>
</reference>
<evidence type="ECO:0000256" key="6">
    <source>
        <dbReference type="ARBA" id="ARBA00022989"/>
    </source>
</evidence>